<dbReference type="PANTHER" id="PTHR39340:SF1">
    <property type="entry name" value="SULFOFRUCTOSEPHOSPHATE ALDOLASE"/>
    <property type="match status" value="1"/>
</dbReference>
<dbReference type="InterPro" id="IPR002915">
    <property type="entry name" value="DeoC/FbaB/LacD_aldolase"/>
</dbReference>
<name>A0A9W6RMI3_9ACTN</name>
<dbReference type="EMBL" id="BSTJ01000010">
    <property type="protein sequence ID" value="GLY78956.1"/>
    <property type="molecule type" value="Genomic_DNA"/>
</dbReference>
<dbReference type="RefSeq" id="WP_285629845.1">
    <property type="nucleotide sequence ID" value="NZ_BSTJ01000010.1"/>
</dbReference>
<dbReference type="Pfam" id="PF01791">
    <property type="entry name" value="DeoC"/>
    <property type="match status" value="1"/>
</dbReference>
<keyword evidence="2" id="KW-0456">Lyase</keyword>
<dbReference type="InterPro" id="IPR050552">
    <property type="entry name" value="LacD_aldolase"/>
</dbReference>
<proteinExistence type="inferred from homology"/>
<evidence type="ECO:0000256" key="2">
    <source>
        <dbReference type="ARBA" id="ARBA00023239"/>
    </source>
</evidence>
<reference evidence="3" key="1">
    <citation type="submission" date="2023-03" db="EMBL/GenBank/DDBJ databases">
        <title>Actinoallomurus iriomotensis NBRC 103681.</title>
        <authorList>
            <person name="Ichikawa N."/>
            <person name="Sato H."/>
            <person name="Tonouchi N."/>
        </authorList>
    </citation>
    <scope>NUCLEOTIDE SEQUENCE</scope>
    <source>
        <strain evidence="3">NBRC 103681</strain>
    </source>
</reference>
<dbReference type="Gene3D" id="3.20.20.70">
    <property type="entry name" value="Aldolase class I"/>
    <property type="match status" value="1"/>
</dbReference>
<accession>A0A9W6RMI3</accession>
<dbReference type="InterPro" id="IPR013785">
    <property type="entry name" value="Aldolase_TIM"/>
</dbReference>
<dbReference type="SUPFAM" id="SSF51569">
    <property type="entry name" value="Aldolase"/>
    <property type="match status" value="1"/>
</dbReference>
<organism evidence="3 4">
    <name type="scientific">Actinoallomurus iriomotensis</name>
    <dbReference type="NCBI Taxonomy" id="478107"/>
    <lineage>
        <taxon>Bacteria</taxon>
        <taxon>Bacillati</taxon>
        <taxon>Actinomycetota</taxon>
        <taxon>Actinomycetes</taxon>
        <taxon>Streptosporangiales</taxon>
        <taxon>Thermomonosporaceae</taxon>
        <taxon>Actinoallomurus</taxon>
    </lineage>
</organism>
<dbReference type="PANTHER" id="PTHR39340">
    <property type="entry name" value="SULFOFRUCTOSEPHOSPHATE ALDOLASE"/>
    <property type="match status" value="1"/>
</dbReference>
<dbReference type="Proteomes" id="UP001165135">
    <property type="component" value="Unassembled WGS sequence"/>
</dbReference>
<dbReference type="GO" id="GO:1902777">
    <property type="term" value="P:6-sulfoquinovose(1-) catabolic process"/>
    <property type="evidence" value="ECO:0007669"/>
    <property type="project" value="TreeGrafter"/>
</dbReference>
<comment type="similarity">
    <text evidence="1">Belongs to the aldolase LacD family.</text>
</comment>
<dbReference type="SMART" id="SM01133">
    <property type="entry name" value="DeoC"/>
    <property type="match status" value="1"/>
</dbReference>
<gene>
    <name evidence="3" type="ORF">Airi01_072230</name>
</gene>
<protein>
    <submittedName>
        <fullName evidence="3">Sulfofructosephosphate aldolase</fullName>
    </submittedName>
</protein>
<evidence type="ECO:0000313" key="3">
    <source>
        <dbReference type="EMBL" id="GLY78956.1"/>
    </source>
</evidence>
<evidence type="ECO:0000256" key="1">
    <source>
        <dbReference type="ARBA" id="ARBA00008679"/>
    </source>
</evidence>
<sequence>MTSPTLDPTLDRLARPSGTFAMVAMDQRDSLRTMLAEDGHPSDDAALTAFKLEVAAVLGPLASAFLIDRHYAFADLVRERSLPPGCGLILAADALTQPPGGAVEDTELDLAVDPGRARRDGVVALKLLVIWKRDGQEARREEMAHRFVALCRDAGLLSVLEPVAVPASGQTGFDLDAAILDAAAALGPSGPSLYKAQVPRRGRGSMGELVSACERLDGRLARPWVVLSNGVEAADFPAAVEAACRAGASGMLAGRALWRDAIATPDPAEALRTRSADRLRRLGETVDRYGRPWTEAG</sequence>
<dbReference type="GO" id="GO:0061595">
    <property type="term" value="F:6-deoxy-6-sulfofructose-1-phosphate aldolase activity"/>
    <property type="evidence" value="ECO:0007669"/>
    <property type="project" value="TreeGrafter"/>
</dbReference>
<comment type="caution">
    <text evidence="3">The sequence shown here is derived from an EMBL/GenBank/DDBJ whole genome shotgun (WGS) entry which is preliminary data.</text>
</comment>
<evidence type="ECO:0000313" key="4">
    <source>
        <dbReference type="Proteomes" id="UP001165135"/>
    </source>
</evidence>
<dbReference type="AlphaFoldDB" id="A0A9W6RMI3"/>